<keyword evidence="2" id="KW-0732">Signal</keyword>
<name>A0ABV0N4S2_9TELE</name>
<reference evidence="3 4" key="1">
    <citation type="submission" date="2021-06" db="EMBL/GenBank/DDBJ databases">
        <authorList>
            <person name="Palmer J.M."/>
        </authorList>
    </citation>
    <scope>NUCLEOTIDE SEQUENCE [LARGE SCALE GENOMIC DNA]</scope>
    <source>
        <strain evidence="3 4">GA_2019</strain>
        <tissue evidence="3">Muscle</tissue>
    </source>
</reference>
<dbReference type="Proteomes" id="UP001476798">
    <property type="component" value="Unassembled WGS sequence"/>
</dbReference>
<gene>
    <name evidence="3" type="ORF">GOODEAATRI_027045</name>
</gene>
<sequence>MQHFWEACAGGHRLLAWWQCCSWIGLGWAQGSKGMLSQAGVLAGPGSLGSWQACRRGFGPVPWPRDLRCIGELRGLLTLRGGPMLQGPLSLVFIFGISALSGLFGFFWISVPGFSARSISWGGLGCDFAMVEGLAACAVRECVQPTY</sequence>
<evidence type="ECO:0000256" key="2">
    <source>
        <dbReference type="SAM" id="SignalP"/>
    </source>
</evidence>
<keyword evidence="1" id="KW-0812">Transmembrane</keyword>
<feature type="chain" id="PRO_5047064550" evidence="2">
    <location>
        <begin position="30"/>
        <end position="147"/>
    </location>
</feature>
<feature type="signal peptide" evidence="2">
    <location>
        <begin position="1"/>
        <end position="29"/>
    </location>
</feature>
<organism evidence="3 4">
    <name type="scientific">Goodea atripinnis</name>
    <dbReference type="NCBI Taxonomy" id="208336"/>
    <lineage>
        <taxon>Eukaryota</taxon>
        <taxon>Metazoa</taxon>
        <taxon>Chordata</taxon>
        <taxon>Craniata</taxon>
        <taxon>Vertebrata</taxon>
        <taxon>Euteleostomi</taxon>
        <taxon>Actinopterygii</taxon>
        <taxon>Neopterygii</taxon>
        <taxon>Teleostei</taxon>
        <taxon>Neoteleostei</taxon>
        <taxon>Acanthomorphata</taxon>
        <taxon>Ovalentaria</taxon>
        <taxon>Atherinomorphae</taxon>
        <taxon>Cyprinodontiformes</taxon>
        <taxon>Goodeidae</taxon>
        <taxon>Goodea</taxon>
    </lineage>
</organism>
<keyword evidence="1" id="KW-0472">Membrane</keyword>
<accession>A0ABV0N4S2</accession>
<keyword evidence="4" id="KW-1185">Reference proteome</keyword>
<dbReference type="EMBL" id="JAHRIO010023458">
    <property type="protein sequence ID" value="MEQ2166351.1"/>
    <property type="molecule type" value="Genomic_DNA"/>
</dbReference>
<evidence type="ECO:0000313" key="3">
    <source>
        <dbReference type="EMBL" id="MEQ2166351.1"/>
    </source>
</evidence>
<evidence type="ECO:0000256" key="1">
    <source>
        <dbReference type="SAM" id="Phobius"/>
    </source>
</evidence>
<comment type="caution">
    <text evidence="3">The sequence shown here is derived from an EMBL/GenBank/DDBJ whole genome shotgun (WGS) entry which is preliminary data.</text>
</comment>
<proteinExistence type="predicted"/>
<feature type="transmembrane region" description="Helical" evidence="1">
    <location>
        <begin position="89"/>
        <end position="111"/>
    </location>
</feature>
<evidence type="ECO:0000313" key="4">
    <source>
        <dbReference type="Proteomes" id="UP001476798"/>
    </source>
</evidence>
<protein>
    <submittedName>
        <fullName evidence="3">Uncharacterized protein</fullName>
    </submittedName>
</protein>
<keyword evidence="1" id="KW-1133">Transmembrane helix</keyword>